<keyword evidence="2 6" id="KW-0812">Transmembrane</keyword>
<organism evidence="7 8">
    <name type="scientific">Hermanssonia centrifuga</name>
    <dbReference type="NCBI Taxonomy" id="98765"/>
    <lineage>
        <taxon>Eukaryota</taxon>
        <taxon>Fungi</taxon>
        <taxon>Dikarya</taxon>
        <taxon>Basidiomycota</taxon>
        <taxon>Agaricomycotina</taxon>
        <taxon>Agaricomycetes</taxon>
        <taxon>Polyporales</taxon>
        <taxon>Meruliaceae</taxon>
        <taxon>Hermanssonia</taxon>
    </lineage>
</organism>
<dbReference type="InterPro" id="IPR008521">
    <property type="entry name" value="Mg_trans_NIPA"/>
</dbReference>
<dbReference type="PANTHER" id="PTHR12570:SF65">
    <property type="entry name" value="MAGNESIUM TRANSPORTER NIPA9-RELATED"/>
    <property type="match status" value="1"/>
</dbReference>
<accession>A0A4S4KXQ7</accession>
<feature type="compositionally biased region" description="Polar residues" evidence="5">
    <location>
        <begin position="63"/>
        <end position="82"/>
    </location>
</feature>
<evidence type="ECO:0000256" key="2">
    <source>
        <dbReference type="ARBA" id="ARBA00022692"/>
    </source>
</evidence>
<evidence type="ECO:0000256" key="3">
    <source>
        <dbReference type="ARBA" id="ARBA00022989"/>
    </source>
</evidence>
<keyword evidence="8" id="KW-1185">Reference proteome</keyword>
<comment type="subcellular location">
    <subcellularLocation>
        <location evidence="1">Membrane</location>
        <topology evidence="1">Multi-pass membrane protein</topology>
    </subcellularLocation>
</comment>
<dbReference type="AlphaFoldDB" id="A0A4S4KXQ7"/>
<dbReference type="GO" id="GO:0015095">
    <property type="term" value="F:magnesium ion transmembrane transporter activity"/>
    <property type="evidence" value="ECO:0007669"/>
    <property type="project" value="InterPro"/>
</dbReference>
<feature type="transmembrane region" description="Helical" evidence="6">
    <location>
        <begin position="25"/>
        <end position="44"/>
    </location>
</feature>
<proteinExistence type="predicted"/>
<feature type="transmembrane region" description="Helical" evidence="6">
    <location>
        <begin position="224"/>
        <end position="250"/>
    </location>
</feature>
<evidence type="ECO:0000313" key="8">
    <source>
        <dbReference type="Proteomes" id="UP000309038"/>
    </source>
</evidence>
<dbReference type="PANTHER" id="PTHR12570">
    <property type="match status" value="1"/>
</dbReference>
<feature type="region of interest" description="Disordered" evidence="5">
    <location>
        <begin position="55"/>
        <end position="109"/>
    </location>
</feature>
<dbReference type="EMBL" id="SGPJ01000015">
    <property type="protein sequence ID" value="THH01850.1"/>
    <property type="molecule type" value="Genomic_DNA"/>
</dbReference>
<dbReference type="GO" id="GO:0016020">
    <property type="term" value="C:membrane"/>
    <property type="evidence" value="ECO:0007669"/>
    <property type="project" value="UniProtKB-SubCell"/>
</dbReference>
<gene>
    <name evidence="7" type="ORF">EW026_g908</name>
</gene>
<evidence type="ECO:0000313" key="7">
    <source>
        <dbReference type="EMBL" id="THH01850.1"/>
    </source>
</evidence>
<name>A0A4S4KXQ7_9APHY</name>
<evidence type="ECO:0000256" key="4">
    <source>
        <dbReference type="ARBA" id="ARBA00023136"/>
    </source>
</evidence>
<evidence type="ECO:0000256" key="5">
    <source>
        <dbReference type="SAM" id="MobiDB-lite"/>
    </source>
</evidence>
<reference evidence="7 8" key="1">
    <citation type="submission" date="2019-02" db="EMBL/GenBank/DDBJ databases">
        <title>Genome sequencing of the rare red list fungi Phlebia centrifuga.</title>
        <authorList>
            <person name="Buettner E."/>
            <person name="Kellner H."/>
        </authorList>
    </citation>
    <scope>NUCLEOTIDE SEQUENCE [LARGE SCALE GENOMIC DNA]</scope>
    <source>
        <strain evidence="7 8">DSM 108282</strain>
    </source>
</reference>
<evidence type="ECO:0000256" key="1">
    <source>
        <dbReference type="ARBA" id="ARBA00004141"/>
    </source>
</evidence>
<feature type="transmembrane region" description="Helical" evidence="6">
    <location>
        <begin position="291"/>
        <end position="314"/>
    </location>
</feature>
<dbReference type="Proteomes" id="UP000309038">
    <property type="component" value="Unassembled WGS sequence"/>
</dbReference>
<dbReference type="Pfam" id="PF05653">
    <property type="entry name" value="Mg_trans_NIPA"/>
    <property type="match status" value="1"/>
</dbReference>
<comment type="caution">
    <text evidence="7">The sequence shown here is derived from an EMBL/GenBank/DDBJ whole genome shotgun (WGS) entry which is preliminary data.</text>
</comment>
<evidence type="ECO:0000256" key="6">
    <source>
        <dbReference type="SAM" id="Phobius"/>
    </source>
</evidence>
<feature type="transmembrane region" description="Helical" evidence="6">
    <location>
        <begin position="326"/>
        <end position="344"/>
    </location>
</feature>
<keyword evidence="4 6" id="KW-0472">Membrane</keyword>
<protein>
    <submittedName>
        <fullName evidence="7">Uncharacterized protein</fullName>
    </submittedName>
</protein>
<keyword evidence="3 6" id="KW-1133">Transmembrane helix</keyword>
<sequence length="378" mass="40409">MPVLAGWPSTIDDGSKITLPNLNRATVAGISVAIVGNILISLALNCQKLAHHRLEHDRENKQEPVSQDPGSQNGLKVTTNGASVNEEEEESGEVTPTGEHPFGGHLRRITSGNTVLSPVSGVAILETEHLLGDGERVPSYGTHAPANSGTYGKQATALLSRLSPWRKRAKRVASSPDHAHGGASHSLIPIDVVEVRQTPDNGCSDAGTGAKDDVSESDYLKSKLWWLGFLLMNIGELGTFALVANCVFAPLMLGERFHKRDFLGIMIAIIGAITVVLSANPSDSRLDPDGLILAISQPVFLVYSIVYIVGAIVLSGLSEGSIGTRYVFVDVGLCALFGGFTVLSTKAISTLLTMEWFEIFTEWITYPVILVSLAKIEC</sequence>
<feature type="transmembrane region" description="Helical" evidence="6">
    <location>
        <begin position="262"/>
        <end position="279"/>
    </location>
</feature>